<dbReference type="Proteomes" id="UP001056120">
    <property type="component" value="Linkage Group LG24"/>
</dbReference>
<organism evidence="1 2">
    <name type="scientific">Smallanthus sonchifolius</name>
    <dbReference type="NCBI Taxonomy" id="185202"/>
    <lineage>
        <taxon>Eukaryota</taxon>
        <taxon>Viridiplantae</taxon>
        <taxon>Streptophyta</taxon>
        <taxon>Embryophyta</taxon>
        <taxon>Tracheophyta</taxon>
        <taxon>Spermatophyta</taxon>
        <taxon>Magnoliopsida</taxon>
        <taxon>eudicotyledons</taxon>
        <taxon>Gunneridae</taxon>
        <taxon>Pentapetalae</taxon>
        <taxon>asterids</taxon>
        <taxon>campanulids</taxon>
        <taxon>Asterales</taxon>
        <taxon>Asteraceae</taxon>
        <taxon>Asteroideae</taxon>
        <taxon>Heliantheae alliance</taxon>
        <taxon>Millerieae</taxon>
        <taxon>Smallanthus</taxon>
    </lineage>
</organism>
<gene>
    <name evidence="1" type="ORF">L1987_70944</name>
</gene>
<dbReference type="EMBL" id="CM042041">
    <property type="protein sequence ID" value="KAI3712389.1"/>
    <property type="molecule type" value="Genomic_DNA"/>
</dbReference>
<evidence type="ECO:0000313" key="2">
    <source>
        <dbReference type="Proteomes" id="UP001056120"/>
    </source>
</evidence>
<keyword evidence="2" id="KW-1185">Reference proteome</keyword>
<evidence type="ECO:0000313" key="1">
    <source>
        <dbReference type="EMBL" id="KAI3712389.1"/>
    </source>
</evidence>
<reference evidence="2" key="1">
    <citation type="journal article" date="2022" name="Mol. Ecol. Resour.">
        <title>The genomes of chicory, endive, great burdock and yacon provide insights into Asteraceae palaeo-polyploidization history and plant inulin production.</title>
        <authorList>
            <person name="Fan W."/>
            <person name="Wang S."/>
            <person name="Wang H."/>
            <person name="Wang A."/>
            <person name="Jiang F."/>
            <person name="Liu H."/>
            <person name="Zhao H."/>
            <person name="Xu D."/>
            <person name="Zhang Y."/>
        </authorList>
    </citation>
    <scope>NUCLEOTIDE SEQUENCE [LARGE SCALE GENOMIC DNA]</scope>
    <source>
        <strain evidence="2">cv. Yunnan</strain>
    </source>
</reference>
<sequence length="139" mass="14047">MQSAISLSLSSASPITVRSDGGATSSAPDLFFSNTSAPRQLRFCGLSFSGCKSSSNAVLLRSKTKISVSLTGNGAPSKGFDYDLVIIGAGVGGHGAALHAVEKGLKTTIIEGDVVGGTCVNRGCVPSKALLAVSGRMRE</sequence>
<accession>A0ACB9ARW8</accession>
<reference evidence="1 2" key="2">
    <citation type="journal article" date="2022" name="Mol. Ecol. Resour.">
        <title>The genomes of chicory, endive, great burdock and yacon provide insights into Asteraceae paleo-polyploidization history and plant inulin production.</title>
        <authorList>
            <person name="Fan W."/>
            <person name="Wang S."/>
            <person name="Wang H."/>
            <person name="Wang A."/>
            <person name="Jiang F."/>
            <person name="Liu H."/>
            <person name="Zhao H."/>
            <person name="Xu D."/>
            <person name="Zhang Y."/>
        </authorList>
    </citation>
    <scope>NUCLEOTIDE SEQUENCE [LARGE SCALE GENOMIC DNA]</scope>
    <source>
        <strain evidence="2">cv. Yunnan</strain>
        <tissue evidence="1">Leaves</tissue>
    </source>
</reference>
<protein>
    <submittedName>
        <fullName evidence="1">Uncharacterized protein</fullName>
    </submittedName>
</protein>
<proteinExistence type="predicted"/>
<name>A0ACB9ARW8_9ASTR</name>
<comment type="caution">
    <text evidence="1">The sequence shown here is derived from an EMBL/GenBank/DDBJ whole genome shotgun (WGS) entry which is preliminary data.</text>
</comment>